<evidence type="ECO:0000313" key="2">
    <source>
        <dbReference type="Proteomes" id="UP000478892"/>
    </source>
</evidence>
<dbReference type="RefSeq" id="WP_157020992.1">
    <property type="nucleotide sequence ID" value="NZ_WQLV01000001.1"/>
</dbReference>
<reference evidence="1 2" key="1">
    <citation type="submission" date="2019-12" db="EMBL/GenBank/DDBJ databases">
        <authorList>
            <person name="Zhang Y.-J."/>
        </authorList>
    </citation>
    <scope>NUCLEOTIDE SEQUENCE [LARGE SCALE GENOMIC DNA]</scope>
    <source>
        <strain evidence="1 2">CY05</strain>
    </source>
</reference>
<accession>A0A6L6WAU7</accession>
<keyword evidence="2" id="KW-1185">Reference proteome</keyword>
<sequence>MFSILPRISKVAEQVWALNCLMEHMIGWSVQSAYRFDSAWGPQSIANRQGFMIDLELVRTTSDLPPREGNTVTRTITPAR</sequence>
<dbReference type="Proteomes" id="UP000478892">
    <property type="component" value="Unassembled WGS sequence"/>
</dbReference>
<evidence type="ECO:0000313" key="1">
    <source>
        <dbReference type="EMBL" id="MVO14700.1"/>
    </source>
</evidence>
<dbReference type="AlphaFoldDB" id="A0A6L6WAU7"/>
<comment type="caution">
    <text evidence="1">The sequence shown here is derived from an EMBL/GenBank/DDBJ whole genome shotgun (WGS) entry which is preliminary data.</text>
</comment>
<protein>
    <submittedName>
        <fullName evidence="1">Uncharacterized protein</fullName>
    </submittedName>
</protein>
<organism evidence="1 2">
    <name type="scientific">Parasedimentitalea huanghaiensis</name>
    <dbReference type="NCBI Taxonomy" id="2682100"/>
    <lineage>
        <taxon>Bacteria</taxon>
        <taxon>Pseudomonadati</taxon>
        <taxon>Pseudomonadota</taxon>
        <taxon>Alphaproteobacteria</taxon>
        <taxon>Rhodobacterales</taxon>
        <taxon>Paracoccaceae</taxon>
        <taxon>Parasedimentitalea</taxon>
    </lineage>
</organism>
<name>A0A6L6WAU7_9RHOB</name>
<proteinExistence type="predicted"/>
<gene>
    <name evidence="1" type="ORF">GO984_02660</name>
</gene>
<dbReference type="EMBL" id="WQLV01000001">
    <property type="protein sequence ID" value="MVO14700.1"/>
    <property type="molecule type" value="Genomic_DNA"/>
</dbReference>